<keyword evidence="2" id="KW-1133">Transmembrane helix</keyword>
<proteinExistence type="predicted"/>
<keyword evidence="2" id="KW-0472">Membrane</keyword>
<dbReference type="RefSeq" id="WP_271174621.1">
    <property type="nucleotide sequence ID" value="NZ_BSEJ01000020.1"/>
</dbReference>
<feature type="region of interest" description="Disordered" evidence="1">
    <location>
        <begin position="1"/>
        <end position="46"/>
    </location>
</feature>
<evidence type="ECO:0000313" key="4">
    <source>
        <dbReference type="Proteomes" id="UP001142462"/>
    </source>
</evidence>
<feature type="compositionally biased region" description="Pro residues" evidence="1">
    <location>
        <begin position="106"/>
        <end position="115"/>
    </location>
</feature>
<name>A0A9W6H6F1_9MICO</name>
<feature type="region of interest" description="Disordered" evidence="1">
    <location>
        <begin position="87"/>
        <end position="115"/>
    </location>
</feature>
<keyword evidence="4" id="KW-1185">Reference proteome</keyword>
<accession>A0A9W6H6F1</accession>
<feature type="transmembrane region" description="Helical" evidence="2">
    <location>
        <begin position="52"/>
        <end position="74"/>
    </location>
</feature>
<gene>
    <name evidence="3" type="ORF">GCM10017576_30760</name>
</gene>
<evidence type="ECO:0000313" key="3">
    <source>
        <dbReference type="EMBL" id="GLJ62945.1"/>
    </source>
</evidence>
<dbReference type="EMBL" id="BSEJ01000020">
    <property type="protein sequence ID" value="GLJ62945.1"/>
    <property type="molecule type" value="Genomic_DNA"/>
</dbReference>
<organism evidence="3 4">
    <name type="scientific">Microbacterium barkeri</name>
    <dbReference type="NCBI Taxonomy" id="33917"/>
    <lineage>
        <taxon>Bacteria</taxon>
        <taxon>Bacillati</taxon>
        <taxon>Actinomycetota</taxon>
        <taxon>Actinomycetes</taxon>
        <taxon>Micrococcales</taxon>
        <taxon>Microbacteriaceae</taxon>
        <taxon>Microbacterium</taxon>
    </lineage>
</organism>
<keyword evidence="2" id="KW-0812">Transmembrane</keyword>
<comment type="caution">
    <text evidence="3">The sequence shown here is derived from an EMBL/GenBank/DDBJ whole genome shotgun (WGS) entry which is preliminary data.</text>
</comment>
<sequence length="326" mass="34857">MGRDDRYTETFTSVPEGHQGPYVIPPLDEMRRRGRRAPTPQASRPRRRGRGWLVLPILVVIVLAAFETRLFGLWPVVVETVETWISGAPDEPEPVVPSEDADAEPSAPPAPQPSEFPPVDAARLAAILDAPEAHVGEGFVAYAEILAPDTPEADVPADAAAHLVTLSARQPATAYEYVGDNQTVIVDPEGRPVETGDVLLVSLAVPDPEGFESYYDLAGIDSARFDVVELEVVGLYDLAQDVTLGELRLDGDEPVLPVSVRNSADVPMEYAIDITALNPDGSEAATSIAWSADIAPGETGAADVTLYGAVPDGVTFRIDSVSRYAH</sequence>
<reference evidence="3" key="1">
    <citation type="journal article" date="2014" name="Int. J. Syst. Evol. Microbiol.">
        <title>Complete genome sequence of Corynebacterium casei LMG S-19264T (=DSM 44701T), isolated from a smear-ripened cheese.</title>
        <authorList>
            <consortium name="US DOE Joint Genome Institute (JGI-PGF)"/>
            <person name="Walter F."/>
            <person name="Albersmeier A."/>
            <person name="Kalinowski J."/>
            <person name="Ruckert C."/>
        </authorList>
    </citation>
    <scope>NUCLEOTIDE SEQUENCE</scope>
    <source>
        <strain evidence="3">VKM Ac-1020</strain>
    </source>
</reference>
<dbReference type="AlphaFoldDB" id="A0A9W6H6F1"/>
<evidence type="ECO:0000256" key="1">
    <source>
        <dbReference type="SAM" id="MobiDB-lite"/>
    </source>
</evidence>
<reference evidence="3" key="2">
    <citation type="submission" date="2023-01" db="EMBL/GenBank/DDBJ databases">
        <authorList>
            <person name="Sun Q."/>
            <person name="Evtushenko L."/>
        </authorList>
    </citation>
    <scope>NUCLEOTIDE SEQUENCE</scope>
    <source>
        <strain evidence="3">VKM Ac-1020</strain>
    </source>
</reference>
<evidence type="ECO:0000256" key="2">
    <source>
        <dbReference type="SAM" id="Phobius"/>
    </source>
</evidence>
<protein>
    <submittedName>
        <fullName evidence="3">Uncharacterized protein</fullName>
    </submittedName>
</protein>
<dbReference type="Proteomes" id="UP001142462">
    <property type="component" value="Unassembled WGS sequence"/>
</dbReference>